<dbReference type="InterPro" id="IPR051198">
    <property type="entry name" value="BchE-like"/>
</dbReference>
<dbReference type="AlphaFoldDB" id="X0VQ39"/>
<dbReference type="PANTHER" id="PTHR43409:SF3">
    <property type="entry name" value="HYPOTHETICAL METHYLTRANSFERASE"/>
    <property type="match status" value="1"/>
</dbReference>
<comment type="cofactor">
    <cofactor evidence="1">
        <name>[4Fe-4S] cluster</name>
        <dbReference type="ChEBI" id="CHEBI:49883"/>
    </cofactor>
</comment>
<evidence type="ECO:0000256" key="3">
    <source>
        <dbReference type="ARBA" id="ARBA00022723"/>
    </source>
</evidence>
<keyword evidence="3" id="KW-0479">Metal-binding</keyword>
<gene>
    <name evidence="6" type="ORF">S01H1_37648</name>
</gene>
<accession>X0VQ39</accession>
<reference evidence="6" key="1">
    <citation type="journal article" date="2014" name="Front. Microbiol.">
        <title>High frequency of phylogenetically diverse reductive dehalogenase-homologous genes in deep subseafloor sedimentary metagenomes.</title>
        <authorList>
            <person name="Kawai M."/>
            <person name="Futagami T."/>
            <person name="Toyoda A."/>
            <person name="Takaki Y."/>
            <person name="Nishi S."/>
            <person name="Hori S."/>
            <person name="Arai W."/>
            <person name="Tsubouchi T."/>
            <person name="Morono Y."/>
            <person name="Uchiyama I."/>
            <person name="Ito T."/>
            <person name="Fujiyama A."/>
            <person name="Inagaki F."/>
            <person name="Takami H."/>
        </authorList>
    </citation>
    <scope>NUCLEOTIDE SEQUENCE</scope>
    <source>
        <strain evidence="6">Expedition CK06-06</strain>
    </source>
</reference>
<dbReference type="PANTHER" id="PTHR43409">
    <property type="entry name" value="ANAEROBIC MAGNESIUM-PROTOPORPHYRIN IX MONOMETHYL ESTER CYCLASE-RELATED"/>
    <property type="match status" value="1"/>
</dbReference>
<feature type="non-terminal residue" evidence="6">
    <location>
        <position position="93"/>
    </location>
</feature>
<evidence type="ECO:0000256" key="4">
    <source>
        <dbReference type="ARBA" id="ARBA00023004"/>
    </source>
</evidence>
<dbReference type="GO" id="GO:0046872">
    <property type="term" value="F:metal ion binding"/>
    <property type="evidence" value="ECO:0007669"/>
    <property type="project" value="UniProtKB-KW"/>
</dbReference>
<keyword evidence="5" id="KW-0411">Iron-sulfur</keyword>
<name>X0VQ39_9ZZZZ</name>
<evidence type="ECO:0000313" key="6">
    <source>
        <dbReference type="EMBL" id="GAG13277.1"/>
    </source>
</evidence>
<protein>
    <recommendedName>
        <fullName evidence="7">B12-binding domain-containing protein</fullName>
    </recommendedName>
</protein>
<dbReference type="EMBL" id="BARS01023651">
    <property type="protein sequence ID" value="GAG13277.1"/>
    <property type="molecule type" value="Genomic_DNA"/>
</dbReference>
<comment type="caution">
    <text evidence="6">The sequence shown here is derived from an EMBL/GenBank/DDBJ whole genome shotgun (WGS) entry which is preliminary data.</text>
</comment>
<evidence type="ECO:0000256" key="2">
    <source>
        <dbReference type="ARBA" id="ARBA00022691"/>
    </source>
</evidence>
<dbReference type="GO" id="GO:0005829">
    <property type="term" value="C:cytosol"/>
    <property type="evidence" value="ECO:0007669"/>
    <property type="project" value="TreeGrafter"/>
</dbReference>
<proteinExistence type="predicted"/>
<sequence length="93" mass="10801">MKVLLVYPRYPDTFWSFKHALKFIFKKATFPPLGLLTVAAMLPEEWEKKLVDMNTTTLTDKDLKWADYVFLSGMVAQQNSAREVVDRCRKLGT</sequence>
<keyword evidence="2" id="KW-0949">S-adenosyl-L-methionine</keyword>
<evidence type="ECO:0000256" key="1">
    <source>
        <dbReference type="ARBA" id="ARBA00001966"/>
    </source>
</evidence>
<dbReference type="GO" id="GO:0051536">
    <property type="term" value="F:iron-sulfur cluster binding"/>
    <property type="evidence" value="ECO:0007669"/>
    <property type="project" value="UniProtKB-KW"/>
</dbReference>
<evidence type="ECO:0008006" key="7">
    <source>
        <dbReference type="Google" id="ProtNLM"/>
    </source>
</evidence>
<evidence type="ECO:0000256" key="5">
    <source>
        <dbReference type="ARBA" id="ARBA00023014"/>
    </source>
</evidence>
<keyword evidence="4" id="KW-0408">Iron</keyword>
<organism evidence="6">
    <name type="scientific">marine sediment metagenome</name>
    <dbReference type="NCBI Taxonomy" id="412755"/>
    <lineage>
        <taxon>unclassified sequences</taxon>
        <taxon>metagenomes</taxon>
        <taxon>ecological metagenomes</taxon>
    </lineage>
</organism>